<protein>
    <submittedName>
        <fullName evidence="2">Uncharacterized protein LOC142163256</fullName>
    </submittedName>
</protein>
<reference evidence="2" key="2">
    <citation type="submission" date="2025-08" db="UniProtKB">
        <authorList>
            <consortium name="RefSeq"/>
        </authorList>
    </citation>
    <scope>IDENTIFICATION</scope>
    <source>
        <tissue evidence="2">Leaf</tissue>
    </source>
</reference>
<proteinExistence type="predicted"/>
<reference evidence="1" key="1">
    <citation type="journal article" date="2014" name="Nat. Commun.">
        <title>The tobacco genome sequence and its comparison with those of tomato and potato.</title>
        <authorList>
            <person name="Sierro N."/>
            <person name="Battey J.N."/>
            <person name="Ouadi S."/>
            <person name="Bakaher N."/>
            <person name="Bovet L."/>
            <person name="Willig A."/>
            <person name="Goepfert S."/>
            <person name="Peitsch M.C."/>
            <person name="Ivanov N.V."/>
        </authorList>
    </citation>
    <scope>NUCLEOTIDE SEQUENCE [LARGE SCALE GENOMIC DNA]</scope>
</reference>
<organism evidence="1 2">
    <name type="scientific">Nicotiana tabacum</name>
    <name type="common">Common tobacco</name>
    <dbReference type="NCBI Taxonomy" id="4097"/>
    <lineage>
        <taxon>Eukaryota</taxon>
        <taxon>Viridiplantae</taxon>
        <taxon>Streptophyta</taxon>
        <taxon>Embryophyta</taxon>
        <taxon>Tracheophyta</taxon>
        <taxon>Spermatophyta</taxon>
        <taxon>Magnoliopsida</taxon>
        <taxon>eudicotyledons</taxon>
        <taxon>Gunneridae</taxon>
        <taxon>Pentapetalae</taxon>
        <taxon>asterids</taxon>
        <taxon>lamiids</taxon>
        <taxon>Solanales</taxon>
        <taxon>Solanaceae</taxon>
        <taxon>Nicotianoideae</taxon>
        <taxon>Nicotianeae</taxon>
        <taxon>Nicotiana</taxon>
    </lineage>
</organism>
<keyword evidence="1" id="KW-1185">Reference proteome</keyword>
<accession>A0AC58RV70</accession>
<sequence>MLGYAKFMKDLVTKKRSMDYETIKMTHQVSAIVQSMAPNLEYPDAFTIPCTIGSVDFAKVDRFILPADFVILDCEVDYKVPIILGKPFLETGKALVVGEVGELTFQPNNTEVCSFVDLVMEVLVDDTSAMINVEDPL</sequence>
<name>A0AC58RV70_TOBAC</name>
<gene>
    <name evidence="2" type="primary">LOC142163256</name>
</gene>
<evidence type="ECO:0000313" key="1">
    <source>
        <dbReference type="Proteomes" id="UP000790787"/>
    </source>
</evidence>
<dbReference type="RefSeq" id="XP_075076626.1">
    <property type="nucleotide sequence ID" value="XM_075220525.1"/>
</dbReference>
<evidence type="ECO:0000313" key="2">
    <source>
        <dbReference type="RefSeq" id="XP_075076626.1"/>
    </source>
</evidence>
<dbReference type="Proteomes" id="UP000790787">
    <property type="component" value="Chromosome 8"/>
</dbReference>